<dbReference type="AlphaFoldDB" id="A0A8C6UE49"/>
<dbReference type="Ensembl" id="ENSNMLT00000038957.1">
    <property type="protein sequence ID" value="ENSNMLP00000034983.1"/>
    <property type="gene ID" value="ENSNMLG00000021727.1"/>
</dbReference>
<feature type="transmembrane region" description="Helical" evidence="14">
    <location>
        <begin position="52"/>
        <end position="72"/>
    </location>
</feature>
<feature type="compositionally biased region" description="Gly residues" evidence="13">
    <location>
        <begin position="299"/>
        <end position="309"/>
    </location>
</feature>
<organism evidence="16 17">
    <name type="scientific">Neogobius melanostomus</name>
    <name type="common">round goby</name>
    <dbReference type="NCBI Taxonomy" id="47308"/>
    <lineage>
        <taxon>Eukaryota</taxon>
        <taxon>Metazoa</taxon>
        <taxon>Chordata</taxon>
        <taxon>Craniata</taxon>
        <taxon>Vertebrata</taxon>
        <taxon>Euteleostomi</taxon>
        <taxon>Actinopterygii</taxon>
        <taxon>Neopterygii</taxon>
        <taxon>Teleostei</taxon>
        <taxon>Neoteleostei</taxon>
        <taxon>Acanthomorphata</taxon>
        <taxon>Gobiaria</taxon>
        <taxon>Gobiiformes</taxon>
        <taxon>Gobioidei</taxon>
        <taxon>Gobiidae</taxon>
        <taxon>Benthophilinae</taxon>
        <taxon>Neogobiini</taxon>
        <taxon>Neogobius</taxon>
    </lineage>
</organism>
<dbReference type="PRINTS" id="PR00245">
    <property type="entry name" value="OLFACTORYR"/>
</dbReference>
<dbReference type="InterPro" id="IPR052921">
    <property type="entry name" value="GPCR1_Superfamily_Member"/>
</dbReference>
<evidence type="ECO:0000256" key="11">
    <source>
        <dbReference type="ARBA" id="ARBA00023180"/>
    </source>
</evidence>
<evidence type="ECO:0000256" key="10">
    <source>
        <dbReference type="ARBA" id="ARBA00023170"/>
    </source>
</evidence>
<feature type="transmembrane region" description="Helical" evidence="14">
    <location>
        <begin position="235"/>
        <end position="254"/>
    </location>
</feature>
<keyword evidence="8 14" id="KW-0472">Membrane</keyword>
<dbReference type="GO" id="GO:0005886">
    <property type="term" value="C:plasma membrane"/>
    <property type="evidence" value="ECO:0007669"/>
    <property type="project" value="UniProtKB-SubCell"/>
</dbReference>
<evidence type="ECO:0000256" key="7">
    <source>
        <dbReference type="ARBA" id="ARBA00023040"/>
    </source>
</evidence>
<keyword evidence="5" id="KW-0552">Olfaction</keyword>
<keyword evidence="9" id="KW-1015">Disulfide bond</keyword>
<dbReference type="SUPFAM" id="SSF81321">
    <property type="entry name" value="Family A G protein-coupled receptor-like"/>
    <property type="match status" value="1"/>
</dbReference>
<dbReference type="FunFam" id="1.20.1070.10:FF:000024">
    <property type="entry name" value="Olfactory receptor"/>
    <property type="match status" value="1"/>
</dbReference>
<evidence type="ECO:0000256" key="8">
    <source>
        <dbReference type="ARBA" id="ARBA00023136"/>
    </source>
</evidence>
<evidence type="ECO:0000256" key="9">
    <source>
        <dbReference type="ARBA" id="ARBA00023157"/>
    </source>
</evidence>
<evidence type="ECO:0000256" key="14">
    <source>
        <dbReference type="SAM" id="Phobius"/>
    </source>
</evidence>
<protein>
    <recommendedName>
        <fullName evidence="15">G-protein coupled receptors family 1 profile domain-containing protein</fullName>
    </recommendedName>
</protein>
<dbReference type="PANTHER" id="PTHR26451:SF871">
    <property type="entry name" value="ODORANT RECEPTOR-RELATED"/>
    <property type="match status" value="1"/>
</dbReference>
<keyword evidence="12" id="KW-0807">Transducer</keyword>
<evidence type="ECO:0000256" key="1">
    <source>
        <dbReference type="ARBA" id="ARBA00004651"/>
    </source>
</evidence>
<evidence type="ECO:0000256" key="6">
    <source>
        <dbReference type="ARBA" id="ARBA00022989"/>
    </source>
</evidence>
<proteinExistence type="predicted"/>
<feature type="transmembrane region" description="Helical" evidence="14">
    <location>
        <begin position="193"/>
        <end position="214"/>
    </location>
</feature>
<feature type="region of interest" description="Disordered" evidence="13">
    <location>
        <begin position="298"/>
        <end position="341"/>
    </location>
</feature>
<feature type="transmembrane region" description="Helical" evidence="14">
    <location>
        <begin position="92"/>
        <end position="114"/>
    </location>
</feature>
<dbReference type="GO" id="GO:0004930">
    <property type="term" value="F:G protein-coupled receptor activity"/>
    <property type="evidence" value="ECO:0007669"/>
    <property type="project" value="UniProtKB-KW"/>
</dbReference>
<dbReference type="Pfam" id="PF13853">
    <property type="entry name" value="7tm_4"/>
    <property type="match status" value="1"/>
</dbReference>
<feature type="domain" description="G-protein coupled receptors family 1 profile" evidence="15">
    <location>
        <begin position="35"/>
        <end position="283"/>
    </location>
</feature>
<evidence type="ECO:0000256" key="5">
    <source>
        <dbReference type="ARBA" id="ARBA00022725"/>
    </source>
</evidence>
<dbReference type="InterPro" id="IPR017452">
    <property type="entry name" value="GPCR_Rhodpsn_7TM"/>
</dbReference>
<evidence type="ECO:0000256" key="2">
    <source>
        <dbReference type="ARBA" id="ARBA00022475"/>
    </source>
</evidence>
<dbReference type="PANTHER" id="PTHR26451">
    <property type="entry name" value="G_PROTEIN_RECEP_F1_2 DOMAIN-CONTAINING PROTEIN"/>
    <property type="match status" value="1"/>
</dbReference>
<accession>A0A8C6UE49</accession>
<keyword evidence="4 14" id="KW-0812">Transmembrane</keyword>
<keyword evidence="6 14" id="KW-1133">Transmembrane helix</keyword>
<dbReference type="GO" id="GO:0005549">
    <property type="term" value="F:odorant binding"/>
    <property type="evidence" value="ECO:0007669"/>
    <property type="project" value="TreeGrafter"/>
</dbReference>
<feature type="transmembrane region" description="Helical" evidence="14">
    <location>
        <begin position="266"/>
        <end position="285"/>
    </location>
</feature>
<keyword evidence="7" id="KW-0297">G-protein coupled receptor</keyword>
<evidence type="ECO:0000256" key="13">
    <source>
        <dbReference type="SAM" id="MobiDB-lite"/>
    </source>
</evidence>
<dbReference type="GO" id="GO:0004984">
    <property type="term" value="F:olfactory receptor activity"/>
    <property type="evidence" value="ECO:0007669"/>
    <property type="project" value="InterPro"/>
</dbReference>
<evidence type="ECO:0000256" key="4">
    <source>
        <dbReference type="ARBA" id="ARBA00022692"/>
    </source>
</evidence>
<reference evidence="16" key="2">
    <citation type="submission" date="2025-09" db="UniProtKB">
        <authorList>
            <consortium name="Ensembl"/>
        </authorList>
    </citation>
    <scope>IDENTIFICATION</scope>
</reference>
<evidence type="ECO:0000256" key="3">
    <source>
        <dbReference type="ARBA" id="ARBA00022606"/>
    </source>
</evidence>
<keyword evidence="2" id="KW-1003">Cell membrane</keyword>
<dbReference type="InterPro" id="IPR000725">
    <property type="entry name" value="Olfact_rcpt"/>
</dbReference>
<evidence type="ECO:0000256" key="12">
    <source>
        <dbReference type="ARBA" id="ARBA00023224"/>
    </source>
</evidence>
<dbReference type="Proteomes" id="UP000694523">
    <property type="component" value="Unplaced"/>
</dbReference>
<comment type="subcellular location">
    <subcellularLocation>
        <location evidence="1">Cell membrane</location>
        <topology evidence="1">Multi-pass membrane protein</topology>
    </subcellularLocation>
</comment>
<feature type="transmembrane region" description="Helical" evidence="14">
    <location>
        <begin position="135"/>
        <end position="152"/>
    </location>
</feature>
<keyword evidence="10" id="KW-0675">Receptor</keyword>
<feature type="transmembrane region" description="Helical" evidence="14">
    <location>
        <begin position="20"/>
        <end position="45"/>
    </location>
</feature>
<dbReference type="PROSITE" id="PS50262">
    <property type="entry name" value="G_PROTEIN_RECEP_F1_2"/>
    <property type="match status" value="1"/>
</dbReference>
<dbReference type="Gene3D" id="1.20.1070.10">
    <property type="entry name" value="Rhodopsin 7-helix transmembrane proteins"/>
    <property type="match status" value="1"/>
</dbReference>
<reference evidence="16" key="1">
    <citation type="submission" date="2025-08" db="UniProtKB">
        <authorList>
            <consortium name="Ensembl"/>
        </authorList>
    </citation>
    <scope>IDENTIFICATION</scope>
</reference>
<name>A0A8C6UE49_9GOBI</name>
<dbReference type="InterPro" id="IPR000276">
    <property type="entry name" value="GPCR_Rhodpsn"/>
</dbReference>
<feature type="compositionally biased region" description="Basic and acidic residues" evidence="13">
    <location>
        <begin position="326"/>
        <end position="335"/>
    </location>
</feature>
<keyword evidence="17" id="KW-1185">Reference proteome</keyword>
<keyword evidence="11" id="KW-0325">Glycoprotein</keyword>
<dbReference type="PROSITE" id="PS00237">
    <property type="entry name" value="G_PROTEIN_RECEP_F1_1"/>
    <property type="match status" value="1"/>
</dbReference>
<evidence type="ECO:0000259" key="15">
    <source>
        <dbReference type="PROSITE" id="PS50262"/>
    </source>
</evidence>
<sequence>SDRGGPLLLSAPLLLLDLAVLFALALLWYALIVAGNVAILVLVVVERSLHAPMYVFLCSLCVNALYGSLGFFPKFLLDLLSSCPTISYSACLLQGYVIHSSTCGDFSILTLMAYDRYVAICRPLTYHTLMSRTRVCVLVLASWLVPLLAMFLNTATLVGRRLCGERIGRIYCVNWMVRALTCTPPQENTAVGYFNMFFYFGHFLFVLWSYLYLVRTCLRSREGTRRFMNTCVPHMLSLCTFCCSVLMDLLYMRFGSAHVSPHAANFFAIEFLLVPPLVNPLIYGLKLSRIRLRLLGPRRGQGGPGGKRGPGAERGPQGGPTPADSSRPHTADKLRQSCRGT</sequence>
<keyword evidence="3" id="KW-0716">Sensory transduction</keyword>
<evidence type="ECO:0000313" key="17">
    <source>
        <dbReference type="Proteomes" id="UP000694523"/>
    </source>
</evidence>
<evidence type="ECO:0000313" key="16">
    <source>
        <dbReference type="Ensembl" id="ENSNMLP00000034983.1"/>
    </source>
</evidence>